<dbReference type="OrthoDB" id="7197884at2"/>
<dbReference type="EMBL" id="VDFU01000013">
    <property type="protein sequence ID" value="TNC49185.1"/>
    <property type="molecule type" value="Genomic_DNA"/>
</dbReference>
<evidence type="ECO:0000313" key="3">
    <source>
        <dbReference type="Proteomes" id="UP000305887"/>
    </source>
</evidence>
<evidence type="ECO:0000256" key="1">
    <source>
        <dbReference type="SAM" id="MobiDB-lite"/>
    </source>
</evidence>
<dbReference type="GO" id="GO:0016787">
    <property type="term" value="F:hydrolase activity"/>
    <property type="evidence" value="ECO:0007669"/>
    <property type="project" value="UniProtKB-KW"/>
</dbReference>
<accession>A0A5C4MYK6</accession>
<comment type="caution">
    <text evidence="2">The sequence shown here is derived from an EMBL/GenBank/DDBJ whole genome shotgun (WGS) entry which is preliminary data.</text>
</comment>
<feature type="region of interest" description="Disordered" evidence="1">
    <location>
        <begin position="54"/>
        <end position="119"/>
    </location>
</feature>
<name>A0A5C4MYK6_9RHOB</name>
<gene>
    <name evidence="2" type="ORF">FHG66_12110</name>
</gene>
<reference evidence="2 3" key="1">
    <citation type="submission" date="2019-06" db="EMBL/GenBank/DDBJ databases">
        <title>YIM 131921 draft genome.</title>
        <authorList>
            <person name="Jiang L."/>
        </authorList>
    </citation>
    <scope>NUCLEOTIDE SEQUENCE [LARGE SCALE GENOMIC DNA]</scope>
    <source>
        <strain evidence="2 3">YIM 131921</strain>
    </source>
</reference>
<sequence>MELSDVEFSGAEHDGLQEFGAVHNANDPYLAAFRDTGGRLILYLGWSDEAFRRSARSTATGQSSKRLEGSRRCSPFPGFPSSRGSTTALAATRSWATPPPRCGSGRSLSTGSRVTGPRG</sequence>
<proteinExistence type="predicted"/>
<protein>
    <submittedName>
        <fullName evidence="2">Tannase/feruloyl esterase family alpha/beta hydrolase</fullName>
    </submittedName>
</protein>
<dbReference type="AlphaFoldDB" id="A0A5C4MYK6"/>
<dbReference type="Proteomes" id="UP000305887">
    <property type="component" value="Unassembled WGS sequence"/>
</dbReference>
<evidence type="ECO:0000313" key="2">
    <source>
        <dbReference type="EMBL" id="TNC49185.1"/>
    </source>
</evidence>
<keyword evidence="2" id="KW-0378">Hydrolase</keyword>
<keyword evidence="3" id="KW-1185">Reference proteome</keyword>
<organism evidence="2 3">
    <name type="scientific">Rubellimicrobium rubrum</name>
    <dbReference type="NCBI Taxonomy" id="2585369"/>
    <lineage>
        <taxon>Bacteria</taxon>
        <taxon>Pseudomonadati</taxon>
        <taxon>Pseudomonadota</taxon>
        <taxon>Alphaproteobacteria</taxon>
        <taxon>Rhodobacterales</taxon>
        <taxon>Roseobacteraceae</taxon>
        <taxon>Rubellimicrobium</taxon>
    </lineage>
</organism>
<feature type="compositionally biased region" description="Low complexity" evidence="1">
    <location>
        <begin position="72"/>
        <end position="85"/>
    </location>
</feature>